<evidence type="ECO:0000313" key="2">
    <source>
        <dbReference type="EMBL" id="NGO81219.1"/>
    </source>
</evidence>
<reference evidence="2 3" key="1">
    <citation type="submission" date="2020-02" db="EMBL/GenBank/DDBJ databases">
        <title>Whole-genome analyses of novel actinobacteria.</title>
        <authorList>
            <person name="Sahin N."/>
            <person name="Tokatli A."/>
        </authorList>
    </citation>
    <scope>NUCLEOTIDE SEQUENCE [LARGE SCALE GENOMIC DNA]</scope>
    <source>
        <strain evidence="2 3">YC504</strain>
    </source>
</reference>
<evidence type="ECO:0000256" key="1">
    <source>
        <dbReference type="SAM" id="SignalP"/>
    </source>
</evidence>
<evidence type="ECO:0000313" key="3">
    <source>
        <dbReference type="Proteomes" id="UP000481109"/>
    </source>
</evidence>
<gene>
    <name evidence="2" type="ORF">G6045_36985</name>
</gene>
<proteinExistence type="predicted"/>
<feature type="chain" id="PRO_5026247143" description="Lipoprotein" evidence="1">
    <location>
        <begin position="28"/>
        <end position="265"/>
    </location>
</feature>
<dbReference type="Proteomes" id="UP000481109">
    <property type="component" value="Unassembled WGS sequence"/>
</dbReference>
<protein>
    <recommendedName>
        <fullName evidence="4">Lipoprotein</fullName>
    </recommendedName>
</protein>
<feature type="signal peptide" evidence="1">
    <location>
        <begin position="1"/>
        <end position="27"/>
    </location>
</feature>
<evidence type="ECO:0008006" key="4">
    <source>
        <dbReference type="Google" id="ProtNLM"/>
    </source>
</evidence>
<dbReference type="AlphaFoldDB" id="A0A6G4XUD8"/>
<dbReference type="PROSITE" id="PS51257">
    <property type="entry name" value="PROKAR_LIPOPROTEIN"/>
    <property type="match status" value="1"/>
</dbReference>
<dbReference type="RefSeq" id="WP_165336622.1">
    <property type="nucleotide sequence ID" value="NZ_JAAKZW010000296.1"/>
</dbReference>
<dbReference type="EMBL" id="JAAKZW010000296">
    <property type="protein sequence ID" value="NGO81219.1"/>
    <property type="molecule type" value="Genomic_DNA"/>
</dbReference>
<name>A0A6G4XUD8_9ACTN</name>
<sequence>MRLARKAAGLCLAAGLLVSCAHGPARDGDEGDKAPKAWWRGGRAAAPERSDARGEKLAAESFRLFRSAESVRMTRTSGAGEASLLMDRAGNCTGTYDAGPMKRAEVIVVTAQGGEGAAYVRYTAEALAEILDEAARRGPATEAKVKPRVELIRGKYLKMPDPEGKFARQCNLQVGVQSLPFETEGVEAGAPTVRHGVRVIPLTGMGEGDDTLYVAAEGAPYMRFVVVESGGEMRFSDYGEPVRAEVPPAPLVVEADDMAGGLLTA</sequence>
<organism evidence="2 3">
    <name type="scientific">Streptomyces mesophilus</name>
    <dbReference type="NCBI Taxonomy" id="1775132"/>
    <lineage>
        <taxon>Bacteria</taxon>
        <taxon>Bacillati</taxon>
        <taxon>Actinomycetota</taxon>
        <taxon>Actinomycetes</taxon>
        <taxon>Kitasatosporales</taxon>
        <taxon>Streptomycetaceae</taxon>
        <taxon>Streptomyces</taxon>
    </lineage>
</organism>
<keyword evidence="1" id="KW-0732">Signal</keyword>
<comment type="caution">
    <text evidence="2">The sequence shown here is derived from an EMBL/GenBank/DDBJ whole genome shotgun (WGS) entry which is preliminary data.</text>
</comment>
<keyword evidence="3" id="KW-1185">Reference proteome</keyword>
<accession>A0A6G4XUD8</accession>